<comment type="caution">
    <text evidence="1">The sequence shown here is derived from an EMBL/GenBank/DDBJ whole genome shotgun (WGS) entry which is preliminary data.</text>
</comment>
<name>A0ABV2ASF4_9EUKA</name>
<evidence type="ECO:0000313" key="2">
    <source>
        <dbReference type="Proteomes" id="UP001439008"/>
    </source>
</evidence>
<proteinExistence type="predicted"/>
<evidence type="ECO:0000313" key="1">
    <source>
        <dbReference type="EMBL" id="MES1922592.1"/>
    </source>
</evidence>
<protein>
    <submittedName>
        <fullName evidence="1">Uncharacterized protein</fullName>
    </submittedName>
</protein>
<dbReference type="EMBL" id="JBDODL010003160">
    <property type="protein sequence ID" value="MES1922592.1"/>
    <property type="molecule type" value="Genomic_DNA"/>
</dbReference>
<reference evidence="1 2" key="1">
    <citation type="journal article" date="2024" name="BMC Biol.">
        <title>Comparative genomics of Ascetosporea gives new insight into the evolutionary basis for animal parasitism in Rhizaria.</title>
        <authorList>
            <person name="Hiltunen Thoren M."/>
            <person name="Onut-Brannstrom I."/>
            <person name="Alfjorden A."/>
            <person name="Peckova H."/>
            <person name="Swords F."/>
            <person name="Hooper C."/>
            <person name="Holzer A.S."/>
            <person name="Bass D."/>
            <person name="Burki F."/>
        </authorList>
    </citation>
    <scope>NUCLEOTIDE SEQUENCE [LARGE SCALE GENOMIC DNA]</scope>
    <source>
        <strain evidence="1">20-A016</strain>
    </source>
</reference>
<keyword evidence="2" id="KW-1185">Reference proteome</keyword>
<dbReference type="Proteomes" id="UP001439008">
    <property type="component" value="Unassembled WGS sequence"/>
</dbReference>
<sequence>MMKKCKEQHKDQLWACKKQAATFSMIADIAGCNAFMDSQDDACNCVFSGKRPFRRHNDL</sequence>
<organism evidence="1 2">
    <name type="scientific">Bonamia ostreae</name>
    <dbReference type="NCBI Taxonomy" id="126728"/>
    <lineage>
        <taxon>Eukaryota</taxon>
        <taxon>Sar</taxon>
        <taxon>Rhizaria</taxon>
        <taxon>Endomyxa</taxon>
        <taxon>Ascetosporea</taxon>
        <taxon>Haplosporida</taxon>
        <taxon>Bonamia</taxon>
    </lineage>
</organism>
<accession>A0ABV2ASF4</accession>
<gene>
    <name evidence="1" type="ORF">MHBO_004107</name>
</gene>